<dbReference type="EMBL" id="CP144745">
    <property type="protein sequence ID" value="WVZ51201.1"/>
    <property type="molecule type" value="Genomic_DNA"/>
</dbReference>
<reference evidence="2 3" key="1">
    <citation type="submission" date="2024-02" db="EMBL/GenBank/DDBJ databases">
        <title>High-quality chromosome-scale genome assembly of Pensacola bahiagrass (Paspalum notatum Flugge var. saurae).</title>
        <authorList>
            <person name="Vega J.M."/>
            <person name="Podio M."/>
            <person name="Orjuela J."/>
            <person name="Siena L.A."/>
            <person name="Pessino S.C."/>
            <person name="Combes M.C."/>
            <person name="Mariac C."/>
            <person name="Albertini E."/>
            <person name="Pupilli F."/>
            <person name="Ortiz J.P.A."/>
            <person name="Leblanc O."/>
        </authorList>
    </citation>
    <scope>NUCLEOTIDE SEQUENCE [LARGE SCALE GENOMIC DNA]</scope>
    <source>
        <strain evidence="2">R1</strain>
        <tissue evidence="2">Leaf</tissue>
    </source>
</reference>
<accession>A0AAQ3PQD7</accession>
<feature type="region of interest" description="Disordered" evidence="1">
    <location>
        <begin position="61"/>
        <end position="81"/>
    </location>
</feature>
<dbReference type="Proteomes" id="UP001341281">
    <property type="component" value="Chromosome 01"/>
</dbReference>
<keyword evidence="3" id="KW-1185">Reference proteome</keyword>
<evidence type="ECO:0000313" key="2">
    <source>
        <dbReference type="EMBL" id="WVZ51201.1"/>
    </source>
</evidence>
<dbReference type="AlphaFoldDB" id="A0AAQ3PQD7"/>
<evidence type="ECO:0000313" key="3">
    <source>
        <dbReference type="Proteomes" id="UP001341281"/>
    </source>
</evidence>
<proteinExistence type="predicted"/>
<sequence>MTQSCSRRPKYKSERSQPLGLLRSMVTGEAAGIVVHNLLSHNELKESHTEPIDVALVCEMEKNDEEEARSTKEQEGSSRLD</sequence>
<evidence type="ECO:0000256" key="1">
    <source>
        <dbReference type="SAM" id="MobiDB-lite"/>
    </source>
</evidence>
<name>A0AAQ3PQD7_PASNO</name>
<organism evidence="2 3">
    <name type="scientific">Paspalum notatum var. saurae</name>
    <dbReference type="NCBI Taxonomy" id="547442"/>
    <lineage>
        <taxon>Eukaryota</taxon>
        <taxon>Viridiplantae</taxon>
        <taxon>Streptophyta</taxon>
        <taxon>Embryophyta</taxon>
        <taxon>Tracheophyta</taxon>
        <taxon>Spermatophyta</taxon>
        <taxon>Magnoliopsida</taxon>
        <taxon>Liliopsida</taxon>
        <taxon>Poales</taxon>
        <taxon>Poaceae</taxon>
        <taxon>PACMAD clade</taxon>
        <taxon>Panicoideae</taxon>
        <taxon>Andropogonodae</taxon>
        <taxon>Paspaleae</taxon>
        <taxon>Paspalinae</taxon>
        <taxon>Paspalum</taxon>
    </lineage>
</organism>
<gene>
    <name evidence="2" type="ORF">U9M48_002363</name>
</gene>
<protein>
    <submittedName>
        <fullName evidence="2">Uncharacterized protein</fullName>
    </submittedName>
</protein>
<feature type="compositionally biased region" description="Basic and acidic residues" evidence="1">
    <location>
        <begin position="68"/>
        <end position="81"/>
    </location>
</feature>